<dbReference type="RefSeq" id="WP_160683689.1">
    <property type="nucleotide sequence ID" value="NZ_WTYW01000003.1"/>
</dbReference>
<evidence type="ECO:0000313" key="3">
    <source>
        <dbReference type="Proteomes" id="UP000433104"/>
    </source>
</evidence>
<sequence>MSKSPEERPLWNRLGWMALIWAGSVAVLGTVAFILRSWLLG</sequence>
<feature type="transmembrane region" description="Helical" evidence="1">
    <location>
        <begin position="14"/>
        <end position="35"/>
    </location>
</feature>
<evidence type="ECO:0000256" key="1">
    <source>
        <dbReference type="SAM" id="Phobius"/>
    </source>
</evidence>
<dbReference type="OrthoDB" id="6199137at2"/>
<dbReference type="EMBL" id="WTYW01000003">
    <property type="protein sequence ID" value="MXO86541.1"/>
    <property type="molecule type" value="Genomic_DNA"/>
</dbReference>
<dbReference type="Pfam" id="PF10617">
    <property type="entry name" value="DUF2474"/>
    <property type="match status" value="1"/>
</dbReference>
<accession>A0A844ZDB9</accession>
<keyword evidence="1" id="KW-0812">Transmembrane</keyword>
<dbReference type="AlphaFoldDB" id="A0A844ZDB9"/>
<comment type="caution">
    <text evidence="2">The sequence shown here is derived from an EMBL/GenBank/DDBJ whole genome shotgun (WGS) entry which is preliminary data.</text>
</comment>
<organism evidence="2 3">
    <name type="scientific">Parapontixanthobacter aurantiacus</name>
    <dbReference type="NCBI Taxonomy" id="1463599"/>
    <lineage>
        <taxon>Bacteria</taxon>
        <taxon>Pseudomonadati</taxon>
        <taxon>Pseudomonadota</taxon>
        <taxon>Alphaproteobacteria</taxon>
        <taxon>Sphingomonadales</taxon>
        <taxon>Erythrobacteraceae</taxon>
        <taxon>Parapontixanthobacter</taxon>
    </lineage>
</organism>
<protein>
    <submittedName>
        <fullName evidence="2">DUF2474 family protein</fullName>
    </submittedName>
</protein>
<keyword evidence="1" id="KW-0472">Membrane</keyword>
<dbReference type="InterPro" id="IPR018895">
    <property type="entry name" value="DUF2474"/>
</dbReference>
<evidence type="ECO:0000313" key="2">
    <source>
        <dbReference type="EMBL" id="MXO86541.1"/>
    </source>
</evidence>
<keyword evidence="1" id="KW-1133">Transmembrane helix</keyword>
<gene>
    <name evidence="2" type="ORF">GRI38_10950</name>
</gene>
<name>A0A844ZDB9_9SPHN</name>
<keyword evidence="3" id="KW-1185">Reference proteome</keyword>
<reference evidence="2 3" key="1">
    <citation type="submission" date="2019-12" db="EMBL/GenBank/DDBJ databases">
        <title>Genomic-based taxomic classification of the family Erythrobacteraceae.</title>
        <authorList>
            <person name="Xu L."/>
        </authorList>
    </citation>
    <scope>NUCLEOTIDE SEQUENCE [LARGE SCALE GENOMIC DNA]</scope>
    <source>
        <strain evidence="2 3">MCCC 1A09962</strain>
    </source>
</reference>
<dbReference type="Proteomes" id="UP000433104">
    <property type="component" value="Unassembled WGS sequence"/>
</dbReference>
<proteinExistence type="predicted"/>